<dbReference type="GO" id="GO:0004066">
    <property type="term" value="F:asparagine synthase (glutamine-hydrolyzing) activity"/>
    <property type="evidence" value="ECO:0007669"/>
    <property type="project" value="UniProtKB-EC"/>
</dbReference>
<reference evidence="6 7" key="1">
    <citation type="submission" date="2018-07" db="EMBL/GenBank/DDBJ databases">
        <title>Genomic and Epidemiologic Investigation of an Indolent Hospital Outbreak.</title>
        <authorList>
            <person name="Johnson R.C."/>
            <person name="Deming C."/>
            <person name="Conlan S."/>
            <person name="Zellmer C.J."/>
            <person name="Michelin A.V."/>
            <person name="Lee-Lin S."/>
            <person name="Thomas P.J."/>
            <person name="Park M."/>
            <person name="Weingarten R.A."/>
            <person name="Less J."/>
            <person name="Dekker J.P."/>
            <person name="Frank K.M."/>
            <person name="Musser K.A."/>
            <person name="Mcquiston J.R."/>
            <person name="Henderson D.K."/>
            <person name="Lau A.F."/>
            <person name="Palmore T.N."/>
            <person name="Segre J.A."/>
        </authorList>
    </citation>
    <scope>NUCLEOTIDE SEQUENCE [LARGE SCALE GENOMIC DNA]</scope>
    <source>
        <strain evidence="6 7">SK-CDC1_0717</strain>
    </source>
</reference>
<dbReference type="GO" id="GO:0005829">
    <property type="term" value="C:cytosol"/>
    <property type="evidence" value="ECO:0007669"/>
    <property type="project" value="TreeGrafter"/>
</dbReference>
<dbReference type="PANTHER" id="PTHR43284:SF1">
    <property type="entry name" value="ASPARAGINE SYNTHETASE"/>
    <property type="match status" value="1"/>
</dbReference>
<feature type="signal peptide" evidence="4">
    <location>
        <begin position="1"/>
        <end position="19"/>
    </location>
</feature>
<gene>
    <name evidence="6" type="ORF">DAH66_17460</name>
</gene>
<dbReference type="EMBL" id="QQYZ01000020">
    <property type="protein sequence ID" value="RSY79353.1"/>
    <property type="molecule type" value="Genomic_DNA"/>
</dbReference>
<comment type="caution">
    <text evidence="6">The sequence shown here is derived from an EMBL/GenBank/DDBJ whole genome shotgun (WGS) entry which is preliminary data.</text>
</comment>
<dbReference type="Proteomes" id="UP000287746">
    <property type="component" value="Unassembled WGS sequence"/>
</dbReference>
<comment type="catalytic activity">
    <reaction evidence="3">
        <text>L-aspartate + L-glutamine + ATP + H2O = L-asparagine + L-glutamate + AMP + diphosphate + H(+)</text>
        <dbReference type="Rhea" id="RHEA:12228"/>
        <dbReference type="ChEBI" id="CHEBI:15377"/>
        <dbReference type="ChEBI" id="CHEBI:15378"/>
        <dbReference type="ChEBI" id="CHEBI:29985"/>
        <dbReference type="ChEBI" id="CHEBI:29991"/>
        <dbReference type="ChEBI" id="CHEBI:30616"/>
        <dbReference type="ChEBI" id="CHEBI:33019"/>
        <dbReference type="ChEBI" id="CHEBI:58048"/>
        <dbReference type="ChEBI" id="CHEBI:58359"/>
        <dbReference type="ChEBI" id="CHEBI:456215"/>
        <dbReference type="EC" id="6.3.5.4"/>
    </reaction>
</comment>
<name>A0A430FZW7_9SPHN</name>
<evidence type="ECO:0000256" key="3">
    <source>
        <dbReference type="ARBA" id="ARBA00048741"/>
    </source>
</evidence>
<dbReference type="AlphaFoldDB" id="A0A430FZW7"/>
<dbReference type="Pfam" id="PF00733">
    <property type="entry name" value="Asn_synthase"/>
    <property type="match status" value="1"/>
</dbReference>
<dbReference type="InterPro" id="IPR001962">
    <property type="entry name" value="Asn_synthase"/>
</dbReference>
<proteinExistence type="predicted"/>
<evidence type="ECO:0000313" key="6">
    <source>
        <dbReference type="EMBL" id="RSY79353.1"/>
    </source>
</evidence>
<dbReference type="InterPro" id="IPR051786">
    <property type="entry name" value="ASN_synthetase/amidase"/>
</dbReference>
<evidence type="ECO:0000256" key="4">
    <source>
        <dbReference type="SAM" id="SignalP"/>
    </source>
</evidence>
<dbReference type="SUPFAM" id="SSF82171">
    <property type="entry name" value="DPP6 N-terminal domain-like"/>
    <property type="match status" value="1"/>
</dbReference>
<feature type="chain" id="PRO_5019361689" description="asparagine synthase (glutamine-hydrolyzing)" evidence="4">
    <location>
        <begin position="20"/>
        <end position="561"/>
    </location>
</feature>
<dbReference type="InterPro" id="IPR014729">
    <property type="entry name" value="Rossmann-like_a/b/a_fold"/>
</dbReference>
<dbReference type="InterPro" id="IPR029055">
    <property type="entry name" value="Ntn_hydrolases_N"/>
</dbReference>
<dbReference type="Gene3D" id="3.40.50.620">
    <property type="entry name" value="HUPs"/>
    <property type="match status" value="1"/>
</dbReference>
<accession>A0A430FZW7</accession>
<dbReference type="SUPFAM" id="SSF52402">
    <property type="entry name" value="Adenine nucleotide alpha hydrolases-like"/>
    <property type="match status" value="1"/>
</dbReference>
<protein>
    <recommendedName>
        <fullName evidence="2">asparagine synthase (glutamine-hydrolyzing)</fullName>
        <ecNumber evidence="2">6.3.5.4</ecNumber>
    </recommendedName>
</protein>
<evidence type="ECO:0000256" key="1">
    <source>
        <dbReference type="ARBA" id="ARBA00005187"/>
    </source>
</evidence>
<evidence type="ECO:0000313" key="7">
    <source>
        <dbReference type="Proteomes" id="UP000287746"/>
    </source>
</evidence>
<organism evidence="6 7">
    <name type="scientific">Sphingomonas koreensis</name>
    <dbReference type="NCBI Taxonomy" id="93064"/>
    <lineage>
        <taxon>Bacteria</taxon>
        <taxon>Pseudomonadati</taxon>
        <taxon>Pseudomonadota</taxon>
        <taxon>Alphaproteobacteria</taxon>
        <taxon>Sphingomonadales</taxon>
        <taxon>Sphingomonadaceae</taxon>
        <taxon>Sphingomonas</taxon>
    </lineage>
</organism>
<evidence type="ECO:0000256" key="2">
    <source>
        <dbReference type="ARBA" id="ARBA00012737"/>
    </source>
</evidence>
<dbReference type="GO" id="GO:0006529">
    <property type="term" value="P:asparagine biosynthetic process"/>
    <property type="evidence" value="ECO:0007669"/>
    <property type="project" value="InterPro"/>
</dbReference>
<dbReference type="EC" id="6.3.5.4" evidence="2"/>
<dbReference type="Gene3D" id="3.60.20.10">
    <property type="entry name" value="Glutamine Phosphoribosylpyrophosphate, subunit 1, domain 1"/>
    <property type="match status" value="1"/>
</dbReference>
<sequence>MRALLAGLALLCLVKMADARQVTIDQMLATESYGQVLIAPAGGKVIVERRGPYETGSRFSYGNMTRRVTSRVMLLDLRSPRKLVPAFRQEDGAGYWAGDFSPSGTRATVLRLQDDKLRLGILNIATGTVRWLPGAPDLPISRPAPVWLDDRRFVYVRFVEDRLPTILDVGGIVQRIMPARWHDAARGQRPAADLASTRSVRQNRYERRELVIANATTGEEHTVLTGEVPTTSSGRPPTLPLRRVEMTDTQAFICATAGSSGSLDAIGRAAAIMGARELGNCGNEPQPSRIWATDPAALSIERESLLVIVCGELRCSDRPALETALRRATSAVQVAERLSGQAWGSYVAFIREGNRFFVFRDPSGATPLYVARSLNSQIASTTLTPALLAAAGHRARIHEPNVAKLLASPPAPAFLSSLEGVDIVTAGELVGVNLPAQRHKIWSPGEIASRKAPLAPEQLVDTLDQVLAELAGDSRIGVELSGGLDSSIVCTSLAQLGLDPKPFNVATSGKGGDETPFANDVAAHAGVALHRFKSDSALPDYSSFEGLAHPRNHRFRGSRRG</sequence>
<keyword evidence="4" id="KW-0732">Signal</keyword>
<comment type="pathway">
    <text evidence="1">Amino-acid biosynthesis; L-asparagine biosynthesis; L-asparagine from L-aspartate (L-Gln route): step 1/1.</text>
</comment>
<dbReference type="PANTHER" id="PTHR43284">
    <property type="entry name" value="ASPARAGINE SYNTHETASE (GLUTAMINE-HYDROLYZING)"/>
    <property type="match status" value="1"/>
</dbReference>
<evidence type="ECO:0000259" key="5">
    <source>
        <dbReference type="Pfam" id="PF00733"/>
    </source>
</evidence>
<feature type="domain" description="Asparagine synthetase" evidence="5">
    <location>
        <begin position="465"/>
        <end position="532"/>
    </location>
</feature>